<proteinExistence type="predicted"/>
<keyword evidence="7" id="KW-1185">Reference proteome</keyword>
<dbReference type="InterPro" id="IPR036282">
    <property type="entry name" value="Glutathione-S-Trfase_C_sf"/>
</dbReference>
<dbReference type="PROSITE" id="PS50404">
    <property type="entry name" value="GST_NTER"/>
    <property type="match status" value="1"/>
</dbReference>
<evidence type="ECO:0000259" key="4">
    <source>
        <dbReference type="PROSITE" id="PS50404"/>
    </source>
</evidence>
<dbReference type="EMBL" id="JAAAIL010002258">
    <property type="protein sequence ID" value="KAG0258822.1"/>
    <property type="molecule type" value="Genomic_DNA"/>
</dbReference>
<dbReference type="Gene3D" id="1.20.1050.10">
    <property type="match status" value="1"/>
</dbReference>
<accession>A0AAD4D4M2</accession>
<dbReference type="Gene3D" id="3.40.30.10">
    <property type="entry name" value="Glutaredoxin"/>
    <property type="match status" value="1"/>
</dbReference>
<dbReference type="SUPFAM" id="SSF47616">
    <property type="entry name" value="GST C-terminal domain-like"/>
    <property type="match status" value="1"/>
</dbReference>
<comment type="caution">
    <text evidence="6">The sequence shown here is derived from an EMBL/GenBank/DDBJ whole genome shotgun (WGS) entry which is preliminary data.</text>
</comment>
<protein>
    <recommendedName>
        <fullName evidence="1">glutathione transferase</fullName>
        <ecNumber evidence="1">2.5.1.18</ecNumber>
    </recommendedName>
</protein>
<dbReference type="Pfam" id="PF14497">
    <property type="entry name" value="GST_C_3"/>
    <property type="match status" value="1"/>
</dbReference>
<evidence type="ECO:0000256" key="3">
    <source>
        <dbReference type="ARBA" id="ARBA00047960"/>
    </source>
</evidence>
<dbReference type="PANTHER" id="PTHR11571">
    <property type="entry name" value="GLUTATHIONE S-TRANSFERASE"/>
    <property type="match status" value="1"/>
</dbReference>
<name>A0AAD4D4M2_9FUNG</name>
<dbReference type="PANTHER" id="PTHR11571:SF224">
    <property type="entry name" value="HEMATOPOIETIC PROSTAGLANDIN D SYNTHASE"/>
    <property type="match status" value="1"/>
</dbReference>
<dbReference type="InterPro" id="IPR004045">
    <property type="entry name" value="Glutathione_S-Trfase_N"/>
</dbReference>
<dbReference type="InterPro" id="IPR010987">
    <property type="entry name" value="Glutathione-S-Trfase_C-like"/>
</dbReference>
<evidence type="ECO:0000256" key="1">
    <source>
        <dbReference type="ARBA" id="ARBA00012452"/>
    </source>
</evidence>
<reference evidence="6" key="1">
    <citation type="journal article" date="2020" name="Fungal Divers.">
        <title>Resolving the Mortierellaceae phylogeny through synthesis of multi-gene phylogenetics and phylogenomics.</title>
        <authorList>
            <person name="Vandepol N."/>
            <person name="Liber J."/>
            <person name="Desiro A."/>
            <person name="Na H."/>
            <person name="Kennedy M."/>
            <person name="Barry K."/>
            <person name="Grigoriev I.V."/>
            <person name="Miller A.N."/>
            <person name="O'Donnell K."/>
            <person name="Stajich J.E."/>
            <person name="Bonito G."/>
        </authorList>
    </citation>
    <scope>NUCLEOTIDE SEQUENCE</scope>
    <source>
        <strain evidence="6">NRRL 28262</strain>
    </source>
</reference>
<dbReference type="InterPro" id="IPR036249">
    <property type="entry name" value="Thioredoxin-like_sf"/>
</dbReference>
<organism evidence="6 7">
    <name type="scientific">Linnemannia exigua</name>
    <dbReference type="NCBI Taxonomy" id="604196"/>
    <lineage>
        <taxon>Eukaryota</taxon>
        <taxon>Fungi</taxon>
        <taxon>Fungi incertae sedis</taxon>
        <taxon>Mucoromycota</taxon>
        <taxon>Mortierellomycotina</taxon>
        <taxon>Mortierellomycetes</taxon>
        <taxon>Mortierellales</taxon>
        <taxon>Mortierellaceae</taxon>
        <taxon>Linnemannia</taxon>
    </lineage>
</organism>
<dbReference type="GO" id="GO:0006749">
    <property type="term" value="P:glutathione metabolic process"/>
    <property type="evidence" value="ECO:0007669"/>
    <property type="project" value="TreeGrafter"/>
</dbReference>
<dbReference type="EC" id="2.5.1.18" evidence="1"/>
<dbReference type="InterPro" id="IPR004046">
    <property type="entry name" value="GST_C"/>
</dbReference>
<keyword evidence="2" id="KW-0808">Transferase</keyword>
<gene>
    <name evidence="6" type="primary">GSTS1_5</name>
    <name evidence="6" type="ORF">BGZ95_004860</name>
</gene>
<dbReference type="InterPro" id="IPR050213">
    <property type="entry name" value="GST_superfamily"/>
</dbReference>
<dbReference type="GO" id="GO:0004364">
    <property type="term" value="F:glutathione transferase activity"/>
    <property type="evidence" value="ECO:0007669"/>
    <property type="project" value="UniProtKB-EC"/>
</dbReference>
<comment type="catalytic activity">
    <reaction evidence="3">
        <text>RX + glutathione = an S-substituted glutathione + a halide anion + H(+)</text>
        <dbReference type="Rhea" id="RHEA:16437"/>
        <dbReference type="ChEBI" id="CHEBI:15378"/>
        <dbReference type="ChEBI" id="CHEBI:16042"/>
        <dbReference type="ChEBI" id="CHEBI:17792"/>
        <dbReference type="ChEBI" id="CHEBI:57925"/>
        <dbReference type="ChEBI" id="CHEBI:90779"/>
        <dbReference type="EC" id="2.5.1.18"/>
    </reaction>
</comment>
<dbReference type="SUPFAM" id="SSF52833">
    <property type="entry name" value="Thioredoxin-like"/>
    <property type="match status" value="1"/>
</dbReference>
<sequence>MVHAFFNPTQAAAFDALAPKTDSTFEIRYFHLHGQGGMSRTLIVIGTGGHSRLTNVHEGDWAEYKPTTPFGVMPLLTETSADGKTKLQIAESDSIERYLARKFGLFGSGSAFEEVLVNTFANNTQALIVEIINKFALVEDAEVKAANKRPLITDHIARWIKHHEEHLQAKGANGHYVGNKVTLADVKTDYVISMIQGVSGEELVSEEKTPAIWKVRQEMDKIEGVAAWKASEEYKSLDKENFEFLAY</sequence>
<dbReference type="AlphaFoldDB" id="A0AAD4D4M2"/>
<dbReference type="PROSITE" id="PS50405">
    <property type="entry name" value="GST_CTER"/>
    <property type="match status" value="1"/>
</dbReference>
<feature type="domain" description="GST N-terminal" evidence="4">
    <location>
        <begin position="1"/>
        <end position="107"/>
    </location>
</feature>
<evidence type="ECO:0000313" key="6">
    <source>
        <dbReference type="EMBL" id="KAG0258822.1"/>
    </source>
</evidence>
<feature type="domain" description="GST C-terminal" evidence="5">
    <location>
        <begin position="110"/>
        <end position="242"/>
    </location>
</feature>
<evidence type="ECO:0000256" key="2">
    <source>
        <dbReference type="ARBA" id="ARBA00022679"/>
    </source>
</evidence>
<evidence type="ECO:0000259" key="5">
    <source>
        <dbReference type="PROSITE" id="PS50405"/>
    </source>
</evidence>
<dbReference type="Proteomes" id="UP001194580">
    <property type="component" value="Unassembled WGS sequence"/>
</dbReference>
<evidence type="ECO:0000313" key="7">
    <source>
        <dbReference type="Proteomes" id="UP001194580"/>
    </source>
</evidence>